<organism evidence="2 3">
    <name type="scientific">Rotaria sordida</name>
    <dbReference type="NCBI Taxonomy" id="392033"/>
    <lineage>
        <taxon>Eukaryota</taxon>
        <taxon>Metazoa</taxon>
        <taxon>Spiralia</taxon>
        <taxon>Gnathifera</taxon>
        <taxon>Rotifera</taxon>
        <taxon>Eurotatoria</taxon>
        <taxon>Bdelloidea</taxon>
        <taxon>Philodinida</taxon>
        <taxon>Philodinidae</taxon>
        <taxon>Rotaria</taxon>
    </lineage>
</organism>
<evidence type="ECO:0000313" key="2">
    <source>
        <dbReference type="EMBL" id="CAF1381562.1"/>
    </source>
</evidence>
<dbReference type="Proteomes" id="UP000663854">
    <property type="component" value="Unassembled WGS sequence"/>
</dbReference>
<dbReference type="Proteomes" id="UP000663870">
    <property type="component" value="Unassembled WGS sequence"/>
</dbReference>
<reference evidence="2" key="1">
    <citation type="submission" date="2021-02" db="EMBL/GenBank/DDBJ databases">
        <authorList>
            <person name="Nowell W R."/>
        </authorList>
    </citation>
    <scope>NUCLEOTIDE SEQUENCE</scope>
</reference>
<proteinExistence type="predicted"/>
<comment type="caution">
    <text evidence="2">The sequence shown here is derived from an EMBL/GenBank/DDBJ whole genome shotgun (WGS) entry which is preliminary data.</text>
</comment>
<dbReference type="EMBL" id="CAJNOH010000347">
    <property type="protein sequence ID" value="CAF1008728.1"/>
    <property type="molecule type" value="Genomic_DNA"/>
</dbReference>
<gene>
    <name evidence="2" type="ORF">JXQ802_LOCUS33705</name>
    <name evidence="1" type="ORF">PYM288_LOCUS14995</name>
</gene>
<sequence length="299" mass="34071">MISTAMTSCSTSEESEVESRKEFYRQTSEYLKSLNSKFREKTVITQAMNEKILRCLTNKCSSDFDSRFTSWCRTSFIVQNVGSKLLLCDAKNNKPVLVYEKMYDIYKRTHIETAHAGRDKCLDSLSMHYSCRHESYRSTARVSYLKSQNKRQKIYDDHIQKIADSYKNGDLVGISIHKVDRTNCDPKIMPCIIEKRSNNTDIPTYHLISPYGRISTAFPVHQLIPMSGIKPTVLQNIKFETIPTITFVQASKLFARGNPAATCDCKTKCMAKTCPCKRASIACSTKCHAKLGKCMNIEE</sequence>
<dbReference type="EMBL" id="CAJNOL010001555">
    <property type="protein sequence ID" value="CAF1381562.1"/>
    <property type="molecule type" value="Genomic_DNA"/>
</dbReference>
<protein>
    <submittedName>
        <fullName evidence="2">Uncharacterized protein</fullName>
    </submittedName>
</protein>
<accession>A0A815JM70</accession>
<evidence type="ECO:0000313" key="3">
    <source>
        <dbReference type="Proteomes" id="UP000663870"/>
    </source>
</evidence>
<name>A0A815JM70_9BILA</name>
<dbReference type="AlphaFoldDB" id="A0A815JM70"/>
<evidence type="ECO:0000313" key="1">
    <source>
        <dbReference type="EMBL" id="CAF1008728.1"/>
    </source>
</evidence>
<keyword evidence="3" id="KW-1185">Reference proteome</keyword>